<sequence length="41" mass="4394">HCRDCDSLFPEITGVLCPCSVVGVGMAKARAQLFIDGEIEL</sequence>
<protein>
    <submittedName>
        <fullName evidence="1">Uncharacterized protein</fullName>
    </submittedName>
</protein>
<evidence type="ECO:0000313" key="1">
    <source>
        <dbReference type="EMBL" id="GAG39603.1"/>
    </source>
</evidence>
<feature type="non-terminal residue" evidence="1">
    <location>
        <position position="1"/>
    </location>
</feature>
<gene>
    <name evidence="1" type="ORF">S01H1_65763</name>
</gene>
<comment type="caution">
    <text evidence="1">The sequence shown here is derived from an EMBL/GenBank/DDBJ whole genome shotgun (WGS) entry which is preliminary data.</text>
</comment>
<name>X0XSI5_9ZZZZ</name>
<proteinExistence type="predicted"/>
<dbReference type="EMBL" id="BARS01043438">
    <property type="protein sequence ID" value="GAG39603.1"/>
    <property type="molecule type" value="Genomic_DNA"/>
</dbReference>
<dbReference type="AlphaFoldDB" id="X0XSI5"/>
<organism evidence="1">
    <name type="scientific">marine sediment metagenome</name>
    <dbReference type="NCBI Taxonomy" id="412755"/>
    <lineage>
        <taxon>unclassified sequences</taxon>
        <taxon>metagenomes</taxon>
        <taxon>ecological metagenomes</taxon>
    </lineage>
</organism>
<accession>X0XSI5</accession>
<reference evidence="1" key="1">
    <citation type="journal article" date="2014" name="Front. Microbiol.">
        <title>High frequency of phylogenetically diverse reductive dehalogenase-homologous genes in deep subseafloor sedimentary metagenomes.</title>
        <authorList>
            <person name="Kawai M."/>
            <person name="Futagami T."/>
            <person name="Toyoda A."/>
            <person name="Takaki Y."/>
            <person name="Nishi S."/>
            <person name="Hori S."/>
            <person name="Arai W."/>
            <person name="Tsubouchi T."/>
            <person name="Morono Y."/>
            <person name="Uchiyama I."/>
            <person name="Ito T."/>
            <person name="Fujiyama A."/>
            <person name="Inagaki F."/>
            <person name="Takami H."/>
        </authorList>
    </citation>
    <scope>NUCLEOTIDE SEQUENCE</scope>
    <source>
        <strain evidence="1">Expedition CK06-06</strain>
    </source>
</reference>